<evidence type="ECO:0000256" key="5">
    <source>
        <dbReference type="SAM" id="Phobius"/>
    </source>
</evidence>
<sequence>MSNGFIDTPHWPWLTVALAVVLLGDALLSVRPPVFIQDCLDGVRFPRDWWWTLVVIKLVAVVGLFAGLEYPGVGVAANAGVVAYFVCAAIAHVRAGFLGSTFWVNCLGMLAFAAGVLILSYA</sequence>
<proteinExistence type="predicted"/>
<dbReference type="AlphaFoldDB" id="A0A5C5R9P1"/>
<evidence type="ECO:0000256" key="1">
    <source>
        <dbReference type="ARBA" id="ARBA00004141"/>
    </source>
</evidence>
<dbReference type="RefSeq" id="WP_146560800.1">
    <property type="nucleotide sequence ID" value="NZ_VIGW01000004.1"/>
</dbReference>
<dbReference type="EMBL" id="VIGW01000004">
    <property type="protein sequence ID" value="TWS19476.1"/>
    <property type="molecule type" value="Genomic_DNA"/>
</dbReference>
<keyword evidence="2 5" id="KW-0812">Transmembrane</keyword>
<organism evidence="6 7">
    <name type="scientific">Tsukamurella asaccharolytica</name>
    <dbReference type="NCBI Taxonomy" id="2592067"/>
    <lineage>
        <taxon>Bacteria</taxon>
        <taxon>Bacillati</taxon>
        <taxon>Actinomycetota</taxon>
        <taxon>Actinomycetes</taxon>
        <taxon>Mycobacteriales</taxon>
        <taxon>Tsukamurellaceae</taxon>
        <taxon>Tsukamurella</taxon>
    </lineage>
</organism>
<feature type="transmembrane region" description="Helical" evidence="5">
    <location>
        <begin position="49"/>
        <end position="68"/>
    </location>
</feature>
<dbReference type="InterPro" id="IPR032808">
    <property type="entry name" value="DoxX"/>
</dbReference>
<name>A0A5C5R9P1_9ACTN</name>
<accession>A0A5C5R9P1</accession>
<comment type="caution">
    <text evidence="6">The sequence shown here is derived from an EMBL/GenBank/DDBJ whole genome shotgun (WGS) entry which is preliminary data.</text>
</comment>
<feature type="transmembrane region" description="Helical" evidence="5">
    <location>
        <begin position="74"/>
        <end position="95"/>
    </location>
</feature>
<reference evidence="6 7" key="1">
    <citation type="submission" date="2019-06" db="EMBL/GenBank/DDBJ databases">
        <title>Tsukamurella conjunctivitidis sp. nov., Tsukamurella assacharolytica sp. nov. and Tsukamurella sputae sp. nov. isolated from patients with conjunctivitis, bacteraemia (lymphoma) and respiratory infection (sputum) in Hong Kong.</title>
        <authorList>
            <person name="Teng J.L.L."/>
            <person name="Lee H.H."/>
            <person name="Fong J.Y.H."/>
            <person name="Fok K.M.N."/>
            <person name="Lau S.K.P."/>
            <person name="Woo P.C.Y."/>
        </authorList>
    </citation>
    <scope>NUCLEOTIDE SEQUENCE [LARGE SCALE GENOMIC DNA]</scope>
    <source>
        <strain evidence="6 7">HKU71</strain>
    </source>
</reference>
<dbReference type="GO" id="GO:0016020">
    <property type="term" value="C:membrane"/>
    <property type="evidence" value="ECO:0007669"/>
    <property type="project" value="UniProtKB-SubCell"/>
</dbReference>
<protein>
    <recommendedName>
        <fullName evidence="8">DoxX family protein</fullName>
    </recommendedName>
</protein>
<dbReference type="OrthoDB" id="4377071at2"/>
<keyword evidence="7" id="KW-1185">Reference proteome</keyword>
<evidence type="ECO:0000313" key="7">
    <source>
        <dbReference type="Proteomes" id="UP000317291"/>
    </source>
</evidence>
<dbReference type="Pfam" id="PF13564">
    <property type="entry name" value="DoxX_2"/>
    <property type="match status" value="1"/>
</dbReference>
<evidence type="ECO:0000256" key="2">
    <source>
        <dbReference type="ARBA" id="ARBA00022692"/>
    </source>
</evidence>
<evidence type="ECO:0000313" key="6">
    <source>
        <dbReference type="EMBL" id="TWS19476.1"/>
    </source>
</evidence>
<evidence type="ECO:0000256" key="3">
    <source>
        <dbReference type="ARBA" id="ARBA00022989"/>
    </source>
</evidence>
<keyword evidence="4 5" id="KW-0472">Membrane</keyword>
<feature type="transmembrane region" description="Helical" evidence="5">
    <location>
        <begin position="12"/>
        <end position="28"/>
    </location>
</feature>
<dbReference type="Proteomes" id="UP000317291">
    <property type="component" value="Unassembled WGS sequence"/>
</dbReference>
<comment type="subcellular location">
    <subcellularLocation>
        <location evidence="1">Membrane</location>
        <topology evidence="1">Multi-pass membrane protein</topology>
    </subcellularLocation>
</comment>
<feature type="transmembrane region" description="Helical" evidence="5">
    <location>
        <begin position="102"/>
        <end position="121"/>
    </location>
</feature>
<gene>
    <name evidence="6" type="ORF">FK529_09765</name>
</gene>
<evidence type="ECO:0008006" key="8">
    <source>
        <dbReference type="Google" id="ProtNLM"/>
    </source>
</evidence>
<evidence type="ECO:0000256" key="4">
    <source>
        <dbReference type="ARBA" id="ARBA00023136"/>
    </source>
</evidence>
<keyword evidence="3 5" id="KW-1133">Transmembrane helix</keyword>